<protein>
    <submittedName>
        <fullName evidence="1">Uncharacterized protein</fullName>
    </submittedName>
</protein>
<name>A0AAD7MK30_9AGAR</name>
<sequence>MLRRALDFRKPILNYVNENEDLAAYALLPTEWVALKQVSDWLKVYRYATTKMSTTKQPMLSTTHAVFRWLQAHLKDAIATLPESADSALRDGLVAAHYKLSNYFTKFDESRYYSWATLLDPRLSYDGLRKDYAEEPELLAGLEKSKAALKVHFNLHYANSQSTPGPETPVDQPGSPIKFNLFARVV</sequence>
<proteinExistence type="predicted"/>
<organism evidence="1 2">
    <name type="scientific">Mycena metata</name>
    <dbReference type="NCBI Taxonomy" id="1033252"/>
    <lineage>
        <taxon>Eukaryota</taxon>
        <taxon>Fungi</taxon>
        <taxon>Dikarya</taxon>
        <taxon>Basidiomycota</taxon>
        <taxon>Agaricomycotina</taxon>
        <taxon>Agaricomycetes</taxon>
        <taxon>Agaricomycetidae</taxon>
        <taxon>Agaricales</taxon>
        <taxon>Marasmiineae</taxon>
        <taxon>Mycenaceae</taxon>
        <taxon>Mycena</taxon>
    </lineage>
</organism>
<keyword evidence="2" id="KW-1185">Reference proteome</keyword>
<comment type="caution">
    <text evidence="1">The sequence shown here is derived from an EMBL/GenBank/DDBJ whole genome shotgun (WGS) entry which is preliminary data.</text>
</comment>
<reference evidence="1" key="1">
    <citation type="submission" date="2023-03" db="EMBL/GenBank/DDBJ databases">
        <title>Massive genome expansion in bonnet fungi (Mycena s.s.) driven by repeated elements and novel gene families across ecological guilds.</title>
        <authorList>
            <consortium name="Lawrence Berkeley National Laboratory"/>
            <person name="Harder C.B."/>
            <person name="Miyauchi S."/>
            <person name="Viragh M."/>
            <person name="Kuo A."/>
            <person name="Thoen E."/>
            <person name="Andreopoulos B."/>
            <person name="Lu D."/>
            <person name="Skrede I."/>
            <person name="Drula E."/>
            <person name="Henrissat B."/>
            <person name="Morin E."/>
            <person name="Kohler A."/>
            <person name="Barry K."/>
            <person name="LaButti K."/>
            <person name="Morin E."/>
            <person name="Salamov A."/>
            <person name="Lipzen A."/>
            <person name="Mereny Z."/>
            <person name="Hegedus B."/>
            <person name="Baldrian P."/>
            <person name="Stursova M."/>
            <person name="Weitz H."/>
            <person name="Taylor A."/>
            <person name="Grigoriev I.V."/>
            <person name="Nagy L.G."/>
            <person name="Martin F."/>
            <person name="Kauserud H."/>
        </authorList>
    </citation>
    <scope>NUCLEOTIDE SEQUENCE</scope>
    <source>
        <strain evidence="1">CBHHK182m</strain>
    </source>
</reference>
<dbReference type="AlphaFoldDB" id="A0AAD7MK30"/>
<dbReference type="InterPro" id="IPR012337">
    <property type="entry name" value="RNaseH-like_sf"/>
</dbReference>
<dbReference type="SUPFAM" id="SSF53098">
    <property type="entry name" value="Ribonuclease H-like"/>
    <property type="match status" value="1"/>
</dbReference>
<gene>
    <name evidence="1" type="ORF">B0H16DRAFT_1605283</name>
</gene>
<evidence type="ECO:0000313" key="2">
    <source>
        <dbReference type="Proteomes" id="UP001215598"/>
    </source>
</evidence>
<evidence type="ECO:0000313" key="1">
    <source>
        <dbReference type="EMBL" id="KAJ7720013.1"/>
    </source>
</evidence>
<dbReference type="EMBL" id="JARKIB010000245">
    <property type="protein sequence ID" value="KAJ7720013.1"/>
    <property type="molecule type" value="Genomic_DNA"/>
</dbReference>
<dbReference type="Proteomes" id="UP001215598">
    <property type="component" value="Unassembled WGS sequence"/>
</dbReference>
<accession>A0AAD7MK30</accession>